<keyword evidence="7" id="KW-0460">Magnesium</keyword>
<reference evidence="9 10" key="1">
    <citation type="submission" date="2024-02" db="EMBL/GenBank/DDBJ databases">
        <authorList>
            <person name="Vignale AGUSTIN F."/>
            <person name="Sosa J E."/>
            <person name="Modenutti C."/>
        </authorList>
    </citation>
    <scope>NUCLEOTIDE SEQUENCE [LARGE SCALE GENOMIC DNA]</scope>
</reference>
<evidence type="ECO:0000256" key="6">
    <source>
        <dbReference type="ARBA" id="ARBA00022801"/>
    </source>
</evidence>
<dbReference type="GO" id="GO:0046872">
    <property type="term" value="F:metal ion binding"/>
    <property type="evidence" value="ECO:0007669"/>
    <property type="project" value="UniProtKB-KW"/>
</dbReference>
<dbReference type="AlphaFoldDB" id="A0ABC8RTP0"/>
<evidence type="ECO:0000256" key="1">
    <source>
        <dbReference type="ARBA" id="ARBA00001946"/>
    </source>
</evidence>
<proteinExistence type="predicted"/>
<dbReference type="PANTHER" id="PTHR43344:SF2">
    <property type="entry name" value="PHOSPHOSERINE PHOSPHATASE"/>
    <property type="match status" value="1"/>
</dbReference>
<dbReference type="InterPro" id="IPR036412">
    <property type="entry name" value="HAD-like_sf"/>
</dbReference>
<evidence type="ECO:0000256" key="4">
    <source>
        <dbReference type="ARBA" id="ARBA00022605"/>
    </source>
</evidence>
<dbReference type="Proteomes" id="UP001642360">
    <property type="component" value="Unassembled WGS sequence"/>
</dbReference>
<dbReference type="Gene3D" id="3.40.50.1000">
    <property type="entry name" value="HAD superfamily/HAD-like"/>
    <property type="match status" value="1"/>
</dbReference>
<comment type="pathway">
    <text evidence="2">Amino-acid biosynthesis; L-serine biosynthesis; L-serine from 3-phospho-D-glycerate: step 3/3.</text>
</comment>
<accession>A0ABC8RTP0</accession>
<dbReference type="EMBL" id="CAUOFW020001731">
    <property type="protein sequence ID" value="CAK9148334.1"/>
    <property type="molecule type" value="Genomic_DNA"/>
</dbReference>
<dbReference type="GO" id="GO:0016787">
    <property type="term" value="F:hydrolase activity"/>
    <property type="evidence" value="ECO:0007669"/>
    <property type="project" value="UniProtKB-KW"/>
</dbReference>
<evidence type="ECO:0000256" key="8">
    <source>
        <dbReference type="ARBA" id="ARBA00023299"/>
    </source>
</evidence>
<protein>
    <recommendedName>
        <fullName evidence="3">phosphoserine phosphatase</fullName>
        <ecNumber evidence="3">3.1.3.3</ecNumber>
    </recommendedName>
</protein>
<organism evidence="9 10">
    <name type="scientific">Ilex paraguariensis</name>
    <name type="common">yerba mate</name>
    <dbReference type="NCBI Taxonomy" id="185542"/>
    <lineage>
        <taxon>Eukaryota</taxon>
        <taxon>Viridiplantae</taxon>
        <taxon>Streptophyta</taxon>
        <taxon>Embryophyta</taxon>
        <taxon>Tracheophyta</taxon>
        <taxon>Spermatophyta</taxon>
        <taxon>Magnoliopsida</taxon>
        <taxon>eudicotyledons</taxon>
        <taxon>Gunneridae</taxon>
        <taxon>Pentapetalae</taxon>
        <taxon>asterids</taxon>
        <taxon>campanulids</taxon>
        <taxon>Aquifoliales</taxon>
        <taxon>Aquifoliaceae</taxon>
        <taxon>Ilex</taxon>
    </lineage>
</organism>
<comment type="caution">
    <text evidence="9">The sequence shown here is derived from an EMBL/GenBank/DDBJ whole genome shotgun (WGS) entry which is preliminary data.</text>
</comment>
<evidence type="ECO:0000313" key="10">
    <source>
        <dbReference type="Proteomes" id="UP001642360"/>
    </source>
</evidence>
<keyword evidence="10" id="KW-1185">Reference proteome</keyword>
<comment type="cofactor">
    <cofactor evidence="1">
        <name>Mg(2+)</name>
        <dbReference type="ChEBI" id="CHEBI:18420"/>
    </cofactor>
</comment>
<keyword evidence="5" id="KW-0479">Metal-binding</keyword>
<dbReference type="GO" id="GO:0006564">
    <property type="term" value="P:L-serine biosynthetic process"/>
    <property type="evidence" value="ECO:0007669"/>
    <property type="project" value="UniProtKB-KW"/>
</dbReference>
<dbReference type="InterPro" id="IPR050582">
    <property type="entry name" value="HAD-like_SerB"/>
</dbReference>
<evidence type="ECO:0000256" key="7">
    <source>
        <dbReference type="ARBA" id="ARBA00022842"/>
    </source>
</evidence>
<keyword evidence="4" id="KW-0028">Amino-acid biosynthesis</keyword>
<dbReference type="InterPro" id="IPR023214">
    <property type="entry name" value="HAD_sf"/>
</dbReference>
<evidence type="ECO:0000256" key="5">
    <source>
        <dbReference type="ARBA" id="ARBA00022723"/>
    </source>
</evidence>
<sequence>MMKQSKSFNSVAASVQPLEASTMGCFDNTISSKAVCFDVDSTVCLNEGIDELVEFCGAGKMVAEWTARLDLSLLT</sequence>
<name>A0ABC8RTP0_9AQUA</name>
<keyword evidence="6" id="KW-0378">Hydrolase</keyword>
<keyword evidence="8" id="KW-0718">Serine biosynthesis</keyword>
<dbReference type="PANTHER" id="PTHR43344">
    <property type="entry name" value="PHOSPHOSERINE PHOSPHATASE"/>
    <property type="match status" value="1"/>
</dbReference>
<dbReference type="EC" id="3.1.3.3" evidence="3"/>
<evidence type="ECO:0000313" key="9">
    <source>
        <dbReference type="EMBL" id="CAK9148334.1"/>
    </source>
</evidence>
<gene>
    <name evidence="9" type="ORF">ILEXP_LOCUS16266</name>
</gene>
<evidence type="ECO:0000256" key="2">
    <source>
        <dbReference type="ARBA" id="ARBA00005135"/>
    </source>
</evidence>
<dbReference type="SUPFAM" id="SSF56784">
    <property type="entry name" value="HAD-like"/>
    <property type="match status" value="1"/>
</dbReference>
<evidence type="ECO:0000256" key="3">
    <source>
        <dbReference type="ARBA" id="ARBA00012640"/>
    </source>
</evidence>